<organism evidence="2 3">
    <name type="scientific">Corchorus capsularis</name>
    <name type="common">Jute</name>
    <dbReference type="NCBI Taxonomy" id="210143"/>
    <lineage>
        <taxon>Eukaryota</taxon>
        <taxon>Viridiplantae</taxon>
        <taxon>Streptophyta</taxon>
        <taxon>Embryophyta</taxon>
        <taxon>Tracheophyta</taxon>
        <taxon>Spermatophyta</taxon>
        <taxon>Magnoliopsida</taxon>
        <taxon>eudicotyledons</taxon>
        <taxon>Gunneridae</taxon>
        <taxon>Pentapetalae</taxon>
        <taxon>rosids</taxon>
        <taxon>malvids</taxon>
        <taxon>Malvales</taxon>
        <taxon>Malvaceae</taxon>
        <taxon>Grewioideae</taxon>
        <taxon>Apeibeae</taxon>
        <taxon>Corchorus</taxon>
    </lineage>
</organism>
<protein>
    <submittedName>
        <fullName evidence="2">ATPase</fullName>
    </submittedName>
</protein>
<feature type="region of interest" description="Disordered" evidence="1">
    <location>
        <begin position="92"/>
        <end position="125"/>
    </location>
</feature>
<evidence type="ECO:0000256" key="1">
    <source>
        <dbReference type="SAM" id="MobiDB-lite"/>
    </source>
</evidence>
<evidence type="ECO:0000313" key="3">
    <source>
        <dbReference type="Proteomes" id="UP000188268"/>
    </source>
</evidence>
<gene>
    <name evidence="2" type="ORF">CCACVL1_30482</name>
</gene>
<dbReference type="Gramene" id="OMO50369">
    <property type="protein sequence ID" value="OMO50369"/>
    <property type="gene ID" value="CCACVL1_30482"/>
</dbReference>
<proteinExistence type="predicted"/>
<evidence type="ECO:0000313" key="2">
    <source>
        <dbReference type="EMBL" id="OMO50369.1"/>
    </source>
</evidence>
<feature type="compositionally biased region" description="Acidic residues" evidence="1">
    <location>
        <begin position="93"/>
        <end position="104"/>
    </location>
</feature>
<accession>A0A1R3FX00</accession>
<dbReference type="OrthoDB" id="10622272at2759"/>
<dbReference type="Proteomes" id="UP000188268">
    <property type="component" value="Unassembled WGS sequence"/>
</dbReference>
<reference evidence="2 3" key="1">
    <citation type="submission" date="2013-09" db="EMBL/GenBank/DDBJ databases">
        <title>Corchorus capsularis genome sequencing.</title>
        <authorList>
            <person name="Alam M."/>
            <person name="Haque M.S."/>
            <person name="Islam M.S."/>
            <person name="Emdad E.M."/>
            <person name="Islam M.M."/>
            <person name="Ahmed B."/>
            <person name="Halim A."/>
            <person name="Hossen Q.M.M."/>
            <person name="Hossain M.Z."/>
            <person name="Ahmed R."/>
            <person name="Khan M.M."/>
            <person name="Islam R."/>
            <person name="Rashid M.M."/>
            <person name="Khan S.A."/>
            <person name="Rahman M.S."/>
            <person name="Alam M."/>
        </authorList>
    </citation>
    <scope>NUCLEOTIDE SEQUENCE [LARGE SCALE GENOMIC DNA]</scope>
    <source>
        <strain evidence="3">cv. CVL-1</strain>
        <tissue evidence="2">Whole seedling</tissue>
    </source>
</reference>
<keyword evidence="3" id="KW-1185">Reference proteome</keyword>
<feature type="compositionally biased region" description="Basic and acidic residues" evidence="1">
    <location>
        <begin position="105"/>
        <end position="125"/>
    </location>
</feature>
<comment type="caution">
    <text evidence="2">The sequence shown here is derived from an EMBL/GenBank/DDBJ whole genome shotgun (WGS) entry which is preliminary data.</text>
</comment>
<dbReference type="EMBL" id="AWWV01016180">
    <property type="protein sequence ID" value="OMO50369.1"/>
    <property type="molecule type" value="Genomic_DNA"/>
</dbReference>
<sequence length="125" mass="14052">MPLIHEVLNENKPDMEGLWSLALVVPFLRSVDLLIAPQRDLPFTPVFLHYLGQFVLIMAGTRHCLPMSFYCSVPYASLNDVKVYGWIEKKVETEDEDDQNEEENVNGRDAETARGEGEGEGAARG</sequence>
<dbReference type="AlphaFoldDB" id="A0A1R3FX00"/>
<name>A0A1R3FX00_COCAP</name>